<protein>
    <recommendedName>
        <fullName evidence="1">VWFA domain-containing protein</fullName>
    </recommendedName>
</protein>
<evidence type="ECO:0000259" key="1">
    <source>
        <dbReference type="SMART" id="SM00327"/>
    </source>
</evidence>
<gene>
    <name evidence="2" type="ORF">ETAA8_30160</name>
</gene>
<evidence type="ECO:0000313" key="3">
    <source>
        <dbReference type="Proteomes" id="UP000315017"/>
    </source>
</evidence>
<organism evidence="2 3">
    <name type="scientific">Anatilimnocola aggregata</name>
    <dbReference type="NCBI Taxonomy" id="2528021"/>
    <lineage>
        <taxon>Bacteria</taxon>
        <taxon>Pseudomonadati</taxon>
        <taxon>Planctomycetota</taxon>
        <taxon>Planctomycetia</taxon>
        <taxon>Pirellulales</taxon>
        <taxon>Pirellulaceae</taxon>
        <taxon>Anatilimnocola</taxon>
    </lineage>
</organism>
<dbReference type="SUPFAM" id="SSF53300">
    <property type="entry name" value="vWA-like"/>
    <property type="match status" value="1"/>
</dbReference>
<name>A0A517YCF8_9BACT</name>
<sequence>MSNSVLNRYLDPEVLSHVADRHFEPRGLVIGNLAGAHKSPLAGFAVEFAGHREYVPGDDPKHVDWRVYFTREKYFVKQYELETNFVCHLVLDVSASMRYGDGGEQKLLYASQMAAMLGYSIIRQSDKVSLTTFDSQIRGVVPPSNSMSQVFRMTQHLDKIDPVEKTSLANCLNEVASRMARREIVMVFSDFFGDLQSLEPILQRLRYNKHEVVLFQVLHHDETTFEFDGMVKFVGLEAPDELLAQTEDLRRGYLAALKKFNDEFQDLAQRNGCERILVDTRRSMAELFIDYLNQRSLLNRGR</sequence>
<dbReference type="InterPro" id="IPR036465">
    <property type="entry name" value="vWFA_dom_sf"/>
</dbReference>
<proteinExistence type="predicted"/>
<reference evidence="2 3" key="1">
    <citation type="submission" date="2019-02" db="EMBL/GenBank/DDBJ databases">
        <title>Deep-cultivation of Planctomycetes and their phenomic and genomic characterization uncovers novel biology.</title>
        <authorList>
            <person name="Wiegand S."/>
            <person name="Jogler M."/>
            <person name="Boedeker C."/>
            <person name="Pinto D."/>
            <person name="Vollmers J."/>
            <person name="Rivas-Marin E."/>
            <person name="Kohn T."/>
            <person name="Peeters S.H."/>
            <person name="Heuer A."/>
            <person name="Rast P."/>
            <person name="Oberbeckmann S."/>
            <person name="Bunk B."/>
            <person name="Jeske O."/>
            <person name="Meyerdierks A."/>
            <person name="Storesund J.E."/>
            <person name="Kallscheuer N."/>
            <person name="Luecker S."/>
            <person name="Lage O.M."/>
            <person name="Pohl T."/>
            <person name="Merkel B.J."/>
            <person name="Hornburger P."/>
            <person name="Mueller R.-W."/>
            <person name="Bruemmer F."/>
            <person name="Labrenz M."/>
            <person name="Spormann A.M."/>
            <person name="Op den Camp H."/>
            <person name="Overmann J."/>
            <person name="Amann R."/>
            <person name="Jetten M.S.M."/>
            <person name="Mascher T."/>
            <person name="Medema M.H."/>
            <person name="Devos D.P."/>
            <person name="Kaster A.-K."/>
            <person name="Ovreas L."/>
            <person name="Rohde M."/>
            <person name="Galperin M.Y."/>
            <person name="Jogler C."/>
        </authorList>
    </citation>
    <scope>NUCLEOTIDE SEQUENCE [LARGE SCALE GENOMIC DNA]</scope>
    <source>
        <strain evidence="2 3">ETA_A8</strain>
    </source>
</reference>
<dbReference type="PANTHER" id="PTHR33608:SF7">
    <property type="entry name" value="DUF58 DOMAIN-CONTAINING PROTEIN"/>
    <property type="match status" value="1"/>
</dbReference>
<dbReference type="InterPro" id="IPR002035">
    <property type="entry name" value="VWF_A"/>
</dbReference>
<dbReference type="Gene3D" id="3.40.50.410">
    <property type="entry name" value="von Willebrand factor, type A domain"/>
    <property type="match status" value="1"/>
</dbReference>
<dbReference type="PANTHER" id="PTHR33608">
    <property type="entry name" value="BLL2464 PROTEIN"/>
    <property type="match status" value="1"/>
</dbReference>
<dbReference type="KEGG" id="aagg:ETAA8_30160"/>
<dbReference type="Pfam" id="PF01882">
    <property type="entry name" value="DUF58"/>
    <property type="match status" value="1"/>
</dbReference>
<dbReference type="SMART" id="SM00327">
    <property type="entry name" value="VWA"/>
    <property type="match status" value="1"/>
</dbReference>
<evidence type="ECO:0000313" key="2">
    <source>
        <dbReference type="EMBL" id="QDU27925.1"/>
    </source>
</evidence>
<feature type="domain" description="VWFA" evidence="1">
    <location>
        <begin position="84"/>
        <end position="250"/>
    </location>
</feature>
<dbReference type="OrthoDB" id="9780819at2"/>
<keyword evidence="3" id="KW-1185">Reference proteome</keyword>
<dbReference type="EMBL" id="CP036274">
    <property type="protein sequence ID" value="QDU27925.1"/>
    <property type="molecule type" value="Genomic_DNA"/>
</dbReference>
<dbReference type="Proteomes" id="UP000315017">
    <property type="component" value="Chromosome"/>
</dbReference>
<accession>A0A517YCF8</accession>
<dbReference type="AlphaFoldDB" id="A0A517YCF8"/>
<dbReference type="RefSeq" id="WP_145089347.1">
    <property type="nucleotide sequence ID" value="NZ_CP036274.1"/>
</dbReference>
<dbReference type="InterPro" id="IPR002881">
    <property type="entry name" value="DUF58"/>
</dbReference>